<dbReference type="InterPro" id="IPR036249">
    <property type="entry name" value="Thioredoxin-like_sf"/>
</dbReference>
<evidence type="ECO:0000256" key="2">
    <source>
        <dbReference type="HAMAP-Rule" id="MF_02245"/>
    </source>
</evidence>
<comment type="subunit">
    <text evidence="2">Interacts with Spx.</text>
</comment>
<dbReference type="Gene3D" id="3.40.30.10">
    <property type="entry name" value="Glutaredoxin"/>
    <property type="match status" value="1"/>
</dbReference>
<comment type="similarity">
    <text evidence="2">Belongs to the SpxH family.</text>
</comment>
<dbReference type="CDD" id="cd03025">
    <property type="entry name" value="DsbA_FrnE_like"/>
    <property type="match status" value="1"/>
</dbReference>
<dbReference type="PANTHER" id="PTHR13887:SF47">
    <property type="entry name" value="CLPXP ADAPTER PROTEIN SPXH"/>
    <property type="match status" value="1"/>
</dbReference>
<keyword evidence="4" id="KW-1185">Reference proteome</keyword>
<protein>
    <recommendedName>
        <fullName evidence="2">ClpXP adapter protein SpxH</fullName>
    </recommendedName>
</protein>
<comment type="caution">
    <text evidence="3">The sequence shown here is derived from an EMBL/GenBank/DDBJ whole genome shotgun (WGS) entry which is preliminary data.</text>
</comment>
<reference evidence="4" key="1">
    <citation type="journal article" date="2019" name="Int. J. Syst. Evol. Microbiol.">
        <title>The Global Catalogue of Microorganisms (GCM) 10K type strain sequencing project: providing services to taxonomists for standard genome sequencing and annotation.</title>
        <authorList>
            <consortium name="The Broad Institute Genomics Platform"/>
            <consortium name="The Broad Institute Genome Sequencing Center for Infectious Disease"/>
            <person name="Wu L."/>
            <person name="Ma J."/>
        </authorList>
    </citation>
    <scope>NUCLEOTIDE SEQUENCE [LARGE SCALE GENOMIC DNA]</scope>
    <source>
        <strain evidence="4">JCM 12165</strain>
    </source>
</reference>
<organism evidence="3 4">
    <name type="scientific">Bacillus daqingensis</name>
    <dbReference type="NCBI Taxonomy" id="872396"/>
    <lineage>
        <taxon>Bacteria</taxon>
        <taxon>Bacillati</taxon>
        <taxon>Bacillota</taxon>
        <taxon>Bacilli</taxon>
        <taxon>Bacillales</taxon>
        <taxon>Bacillaceae</taxon>
        <taxon>Bacillus</taxon>
    </lineage>
</organism>
<name>A0ABV9NTH3_9BACI</name>
<keyword evidence="1 2" id="KW-0963">Cytoplasm</keyword>
<comment type="subcellular location">
    <subcellularLocation>
        <location evidence="2">Cytoplasm</location>
    </subcellularLocation>
</comment>
<evidence type="ECO:0000313" key="4">
    <source>
        <dbReference type="Proteomes" id="UP001595896"/>
    </source>
</evidence>
<dbReference type="PANTHER" id="PTHR13887">
    <property type="entry name" value="GLUTATHIONE S-TRANSFERASE KAPPA"/>
    <property type="match status" value="1"/>
</dbReference>
<dbReference type="HAMAP" id="MF_02245">
    <property type="entry name" value="Adapter_SpxH"/>
    <property type="match status" value="1"/>
</dbReference>
<dbReference type="Pfam" id="PF13743">
    <property type="entry name" value="Thioredoxin_5"/>
    <property type="match status" value="1"/>
</dbReference>
<evidence type="ECO:0000313" key="3">
    <source>
        <dbReference type="EMBL" id="MFC4735345.1"/>
    </source>
</evidence>
<dbReference type="SUPFAM" id="SSF52833">
    <property type="entry name" value="Thioredoxin-like"/>
    <property type="match status" value="1"/>
</dbReference>
<proteinExistence type="inferred from homology"/>
<dbReference type="RefSeq" id="WP_377907971.1">
    <property type="nucleotide sequence ID" value="NZ_JBHSGK010000003.1"/>
</dbReference>
<accession>A0ABV9NTH3</accession>
<dbReference type="EMBL" id="JBHSGK010000003">
    <property type="protein sequence ID" value="MFC4735345.1"/>
    <property type="molecule type" value="Genomic_DNA"/>
</dbReference>
<dbReference type="Proteomes" id="UP001595896">
    <property type="component" value="Unassembled WGS sequence"/>
</dbReference>
<dbReference type="InterPro" id="IPR046404">
    <property type="entry name" value="Adapter_SpxH"/>
</dbReference>
<sequence>MTTKNRTYVCEEESGQCCPQELSSIYENGSAAADMEVYVFIDPLCPECWALEPAIKKLKMEYGRYLKLNLVLANNLEPLHSSCGSKHRSLMKEMAQAYNETGCRTGMPCDGDVWYENPAPAPYDAMAAIKAAGLQGKVIGAKYLRRVREALFLHKENIADQQVLINCAMRVSGMDVDEFVRDLHSDTTKKALDNDRKTAEEMDIRSTPTIVFFNEDVDEPGLKVEGAYRYEIYEELLREMSAQKLEKCPPIPLEEFVSFYSLVATKEIAVVYDMKLEEAHREMKKLQLQQIVEEIPTKHGSIWRSLASST</sequence>
<comment type="function">
    <text evidence="2">Adapter protein required for efficient degradation of Spx by ClpXP under non-stress conditions. Interaction with Spx stabilizes Spx and exposes the C-terminus of Spx for recognition and proteolysis by ClpXP.</text>
</comment>
<gene>
    <name evidence="2" type="primary">spxH</name>
    <name evidence="3" type="ORF">ACFO4L_01990</name>
</gene>
<evidence type="ECO:0000256" key="1">
    <source>
        <dbReference type="ARBA" id="ARBA00022490"/>
    </source>
</evidence>